<dbReference type="Proteomes" id="UP000189970">
    <property type="component" value="Unassembled WGS sequence"/>
</dbReference>
<dbReference type="PROSITE" id="PS50930">
    <property type="entry name" value="HTH_LYTTR"/>
    <property type="match status" value="1"/>
</dbReference>
<accession>A0A1V4DEB3</accession>
<reference evidence="2 3" key="1">
    <citation type="submission" date="2017-02" db="EMBL/GenBank/DDBJ databases">
        <title>Vagococcus cremeus sp. nov., isolated from the small intestine of a marten, Martes flavigula.</title>
        <authorList>
            <person name="Tak E.J."/>
            <person name="Bae J.-W."/>
        </authorList>
    </citation>
    <scope>NUCLEOTIDE SEQUENCE [LARGE SCALE GENOMIC DNA]</scope>
    <source>
        <strain evidence="2 3">D7T301</strain>
    </source>
</reference>
<keyword evidence="3" id="KW-1185">Reference proteome</keyword>
<gene>
    <name evidence="2" type="ORF">BW731_01015</name>
</gene>
<dbReference type="InterPro" id="IPR007492">
    <property type="entry name" value="LytTR_DNA-bd_dom"/>
</dbReference>
<evidence type="ECO:0000259" key="1">
    <source>
        <dbReference type="PROSITE" id="PS50930"/>
    </source>
</evidence>
<proteinExistence type="predicted"/>
<sequence length="150" mass="17843">MHIFFKQNKQLSKEDINIQIESAEHSDSIKQLKHYIRQFNRQQLIISSEGRYYTVDTKNILFIDVLGDFCTIHLNDQSLTYRKSLSQLETELPKHHFQRISRYCIINLNSIHHIDNSLSGNMSVQLINGESLTISRRYWKKVKERLLNHD</sequence>
<dbReference type="EMBL" id="MVAB01000001">
    <property type="protein sequence ID" value="OPF86879.1"/>
    <property type="molecule type" value="Genomic_DNA"/>
</dbReference>
<dbReference type="Pfam" id="PF04397">
    <property type="entry name" value="LytTR"/>
    <property type="match status" value="1"/>
</dbReference>
<protein>
    <recommendedName>
        <fullName evidence="1">HTH LytTR-type domain-containing protein</fullName>
    </recommendedName>
</protein>
<feature type="domain" description="HTH LytTR-type" evidence="1">
    <location>
        <begin position="44"/>
        <end position="148"/>
    </location>
</feature>
<dbReference type="GO" id="GO:0003677">
    <property type="term" value="F:DNA binding"/>
    <property type="evidence" value="ECO:0007669"/>
    <property type="project" value="InterPro"/>
</dbReference>
<dbReference type="GO" id="GO:0000156">
    <property type="term" value="F:phosphorelay response regulator activity"/>
    <property type="evidence" value="ECO:0007669"/>
    <property type="project" value="InterPro"/>
</dbReference>
<evidence type="ECO:0000313" key="3">
    <source>
        <dbReference type="Proteomes" id="UP000189970"/>
    </source>
</evidence>
<dbReference type="PANTHER" id="PTHR37299:SF1">
    <property type="entry name" value="STAGE 0 SPORULATION PROTEIN A HOMOLOG"/>
    <property type="match status" value="1"/>
</dbReference>
<dbReference type="InterPro" id="IPR046947">
    <property type="entry name" value="LytR-like"/>
</dbReference>
<organism evidence="2 3">
    <name type="scientific">Vagococcus martis</name>
    <dbReference type="NCBI Taxonomy" id="1768210"/>
    <lineage>
        <taxon>Bacteria</taxon>
        <taxon>Bacillati</taxon>
        <taxon>Bacillota</taxon>
        <taxon>Bacilli</taxon>
        <taxon>Lactobacillales</taxon>
        <taxon>Enterococcaceae</taxon>
        <taxon>Vagococcus</taxon>
    </lineage>
</organism>
<dbReference type="AlphaFoldDB" id="A0A1V4DEB3"/>
<dbReference type="RefSeq" id="WP_079344949.1">
    <property type="nucleotide sequence ID" value="NZ_MVAB01000001.1"/>
</dbReference>
<comment type="caution">
    <text evidence="2">The sequence shown here is derived from an EMBL/GenBank/DDBJ whole genome shotgun (WGS) entry which is preliminary data.</text>
</comment>
<name>A0A1V4DEB3_9ENTE</name>
<dbReference type="PANTHER" id="PTHR37299">
    <property type="entry name" value="TRANSCRIPTIONAL REGULATOR-RELATED"/>
    <property type="match status" value="1"/>
</dbReference>
<dbReference type="Gene3D" id="2.40.50.1020">
    <property type="entry name" value="LytTr DNA-binding domain"/>
    <property type="match status" value="1"/>
</dbReference>
<evidence type="ECO:0000313" key="2">
    <source>
        <dbReference type="EMBL" id="OPF86879.1"/>
    </source>
</evidence>
<dbReference type="SMART" id="SM00850">
    <property type="entry name" value="LytTR"/>
    <property type="match status" value="1"/>
</dbReference>